<evidence type="ECO:0000313" key="2">
    <source>
        <dbReference type="Proteomes" id="UP000179023"/>
    </source>
</evidence>
<organism evidence="1 2">
    <name type="scientific">Candidatus Sungbacteria bacterium RIFCSPHIGHO2_02_FULL_47_11</name>
    <dbReference type="NCBI Taxonomy" id="1802270"/>
    <lineage>
        <taxon>Bacteria</taxon>
        <taxon>Candidatus Sungiibacteriota</taxon>
    </lineage>
</organism>
<accession>A0A1G2KIV1</accession>
<protein>
    <submittedName>
        <fullName evidence="1">Uncharacterized protein</fullName>
    </submittedName>
</protein>
<dbReference type="Proteomes" id="UP000179023">
    <property type="component" value="Unassembled WGS sequence"/>
</dbReference>
<reference evidence="1 2" key="1">
    <citation type="journal article" date="2016" name="Nat. Commun.">
        <title>Thousands of microbial genomes shed light on interconnected biogeochemical processes in an aquifer system.</title>
        <authorList>
            <person name="Anantharaman K."/>
            <person name="Brown C.T."/>
            <person name="Hug L.A."/>
            <person name="Sharon I."/>
            <person name="Castelle C.J."/>
            <person name="Probst A.J."/>
            <person name="Thomas B.C."/>
            <person name="Singh A."/>
            <person name="Wilkins M.J."/>
            <person name="Karaoz U."/>
            <person name="Brodie E.L."/>
            <person name="Williams K.H."/>
            <person name="Hubbard S.S."/>
            <person name="Banfield J.F."/>
        </authorList>
    </citation>
    <scope>NUCLEOTIDE SEQUENCE [LARGE SCALE GENOMIC DNA]</scope>
</reference>
<comment type="caution">
    <text evidence="1">The sequence shown here is derived from an EMBL/GenBank/DDBJ whole genome shotgun (WGS) entry which is preliminary data.</text>
</comment>
<dbReference type="EMBL" id="MHQI01000068">
    <property type="protein sequence ID" value="OGZ98318.1"/>
    <property type="molecule type" value="Genomic_DNA"/>
</dbReference>
<sequence length="95" mass="10686">MVTHVYTLAQSAYFLNWKSVFGSLFRQHKATRPRGAVGVGLPHINPLPRKEGRKSSLPLPPLRLADSAPPLWQRRWAVFPLLGEIGRIKSVAFMP</sequence>
<gene>
    <name evidence="1" type="ORF">A3C07_04790</name>
</gene>
<dbReference type="AlphaFoldDB" id="A0A1G2KIV1"/>
<evidence type="ECO:0000313" key="1">
    <source>
        <dbReference type="EMBL" id="OGZ98318.1"/>
    </source>
</evidence>
<name>A0A1G2KIV1_9BACT</name>
<proteinExistence type="predicted"/>